<reference evidence="1 2" key="1">
    <citation type="submission" date="2020-08" db="EMBL/GenBank/DDBJ databases">
        <title>Genomic Encyclopedia of Type Strains, Phase IV (KMG-IV): sequencing the most valuable type-strain genomes for metagenomic binning, comparative biology and taxonomic classification.</title>
        <authorList>
            <person name="Goeker M."/>
        </authorList>
    </citation>
    <scope>NUCLEOTIDE SEQUENCE [LARGE SCALE GENOMIC DNA]</scope>
    <source>
        <strain evidence="1 2">DSM 105434</strain>
    </source>
</reference>
<dbReference type="Proteomes" id="UP000536909">
    <property type="component" value="Unassembled WGS sequence"/>
</dbReference>
<name>A0ABR6MUW8_9DEIO</name>
<protein>
    <submittedName>
        <fullName evidence="1">Uncharacterized protein</fullName>
    </submittedName>
</protein>
<dbReference type="EMBL" id="JACHFV010000008">
    <property type="protein sequence ID" value="MBB5295730.1"/>
    <property type="molecule type" value="Genomic_DNA"/>
</dbReference>
<evidence type="ECO:0000313" key="2">
    <source>
        <dbReference type="Proteomes" id="UP000536909"/>
    </source>
</evidence>
<evidence type="ECO:0000313" key="1">
    <source>
        <dbReference type="EMBL" id="MBB5295730.1"/>
    </source>
</evidence>
<gene>
    <name evidence="1" type="ORF">HNQ10_002569</name>
</gene>
<comment type="caution">
    <text evidence="1">The sequence shown here is derived from an EMBL/GenBank/DDBJ whole genome shotgun (WGS) entry which is preliminary data.</text>
</comment>
<proteinExistence type="predicted"/>
<organism evidence="1 2">
    <name type="scientific">Deinococcus metallilatus</name>
    <dbReference type="NCBI Taxonomy" id="1211322"/>
    <lineage>
        <taxon>Bacteria</taxon>
        <taxon>Thermotogati</taxon>
        <taxon>Deinococcota</taxon>
        <taxon>Deinococci</taxon>
        <taxon>Deinococcales</taxon>
        <taxon>Deinococcaceae</taxon>
        <taxon>Deinococcus</taxon>
    </lineage>
</organism>
<accession>A0ABR6MUW8</accession>
<sequence>MNTRGAYAKVEVVRLLLARRRQVLAMQAEEENRLRVAESTPIREDLERHLTFPDRQLGRLRELLLGMVQPVPAR</sequence>
<keyword evidence="2" id="KW-1185">Reference proteome</keyword>
<dbReference type="RefSeq" id="WP_146719886.1">
    <property type="nucleotide sequence ID" value="NZ_BSUI01000005.1"/>
</dbReference>